<evidence type="ECO:0000313" key="3">
    <source>
        <dbReference type="Proteomes" id="UP000093186"/>
    </source>
</evidence>
<feature type="domain" description="Helicase/UvrB N-terminal" evidence="1">
    <location>
        <begin position="64"/>
        <end position="222"/>
    </location>
</feature>
<gene>
    <name evidence="2" type="ORF">BA195_05005</name>
</gene>
<dbReference type="Gene3D" id="3.40.50.300">
    <property type="entry name" value="P-loop containing nucleotide triphosphate hydrolases"/>
    <property type="match status" value="1"/>
</dbReference>
<evidence type="ECO:0000313" key="2">
    <source>
        <dbReference type="EMBL" id="OCK44054.1"/>
    </source>
</evidence>
<accession>A0A1B9Y2M1</accession>
<dbReference type="Proteomes" id="UP000093186">
    <property type="component" value="Unassembled WGS sequence"/>
</dbReference>
<name>A0A1B9Y2M1_9FLAO</name>
<dbReference type="InterPro" id="IPR006935">
    <property type="entry name" value="Helicase/UvrB_N"/>
</dbReference>
<comment type="caution">
    <text evidence="2">The sequence shown here is derived from an EMBL/GenBank/DDBJ whole genome shotgun (WGS) entry which is preliminary data.</text>
</comment>
<keyword evidence="3" id="KW-1185">Reference proteome</keyword>
<dbReference type="GO" id="GO:0005524">
    <property type="term" value="F:ATP binding"/>
    <property type="evidence" value="ECO:0007669"/>
    <property type="project" value="InterPro"/>
</dbReference>
<dbReference type="RefSeq" id="WP_068703066.1">
    <property type="nucleotide sequence ID" value="NZ_MAKX01000001.1"/>
</dbReference>
<dbReference type="SUPFAM" id="SSF52540">
    <property type="entry name" value="P-loop containing nucleoside triphosphate hydrolases"/>
    <property type="match status" value="1"/>
</dbReference>
<proteinExistence type="predicted"/>
<dbReference type="EMBL" id="MAKX01000001">
    <property type="protein sequence ID" value="OCK44054.1"/>
    <property type="molecule type" value="Genomic_DNA"/>
</dbReference>
<organism evidence="2 3">
    <name type="scientific">Tenacibaculum soleae</name>
    <dbReference type="NCBI Taxonomy" id="447689"/>
    <lineage>
        <taxon>Bacteria</taxon>
        <taxon>Pseudomonadati</taxon>
        <taxon>Bacteroidota</taxon>
        <taxon>Flavobacteriia</taxon>
        <taxon>Flavobacteriales</taxon>
        <taxon>Flavobacteriaceae</taxon>
        <taxon>Tenacibaculum</taxon>
    </lineage>
</organism>
<evidence type="ECO:0000259" key="1">
    <source>
        <dbReference type="Pfam" id="PF04851"/>
    </source>
</evidence>
<sequence>MNTEFKDYPIEYKEVNPDDFICETDIVGSRTNNSTLKIEPNGQKIIIPPDENGYINNSLQAQITIDYKNTVIVNAAVGQGKSYGIIKTIKRYYEDTSRQKYLIIVASPFVSLVKQYVNDIHVDGGIPKEKIFDYNNLGRTSNIDYLNKFVHVVTANTLLGNPGEDGFKNSEIKREYLSLLSKYCEKNSIKVVFIYDEIHDSHHNFRQEYIFNLWKWQKVIHKNFIISATFNEASKVVVEYLAELTDRKIKIIESKRTRFSRKQSALYLHYSDDYNFTTETKEIKNTIFRLLERKKDIDVLCYSKSLSKDIINPREDIGKELRKMYGNDGIKDCTSQLASNSREENIEQQNQFDNSMCNVGTNFKTGVSIKKHNHALVIIMPSRSTRLHFKNQYGIFSGGINSVIQALARQRYMKPEEETQEKNQIHIILSRPNQFDYTSLQYTLMNQAQKLQFSKLYSRVHDVNEQEECVKYFKFGIQNRLLYQFYSVELQGYLSNEIDIVGTRNRRGLPALNFPEFKTFVLEKGEDYLANTYPIFGRDISGYITYAAITNQFINCKLEKVFASKMLWFSETNIEEELTRFYSNHAIEYKLRLHLDYGNFSAYYYELRDYVFNVCKVSYKRKRLNQEQETYQRSKEALKAFEIQLISRAKKWFFGAEHTEDYSRADYLLDNIKTASEIETPTAEDEVQQKRITLFKAIGHFRNKLLVNIKKYDSKGKQYYYLRTDNKFGLDSIDLDVLTQLEGLLTYDDFLNNDIFIFRRSLENKTPRQKINSLYKLLKKDFVVLGKRKEHYVSGERVLVKEVISIKIMNHNSINFLNPSINWEQIKQERIDYLGQEEYDRLYSELALDDIDTSGF</sequence>
<dbReference type="AlphaFoldDB" id="A0A1B9Y2M1"/>
<dbReference type="GO" id="GO:0003677">
    <property type="term" value="F:DNA binding"/>
    <property type="evidence" value="ECO:0007669"/>
    <property type="project" value="InterPro"/>
</dbReference>
<dbReference type="GO" id="GO:0016787">
    <property type="term" value="F:hydrolase activity"/>
    <property type="evidence" value="ECO:0007669"/>
    <property type="project" value="InterPro"/>
</dbReference>
<protein>
    <recommendedName>
        <fullName evidence="1">Helicase/UvrB N-terminal domain-containing protein</fullName>
    </recommendedName>
</protein>
<reference evidence="2 3" key="1">
    <citation type="submission" date="2016-06" db="EMBL/GenBank/DDBJ databases">
        <title>Draft Genome Sequence of Tenacibaculum soleae UCD-KL19.</title>
        <authorList>
            <person name="Eisen J.A."/>
            <person name="Coil D.A."/>
            <person name="Lujan K.M."/>
        </authorList>
    </citation>
    <scope>NUCLEOTIDE SEQUENCE [LARGE SCALE GENOMIC DNA]</scope>
    <source>
        <strain evidence="2 3">UCD-KL19</strain>
    </source>
</reference>
<dbReference type="InterPro" id="IPR027417">
    <property type="entry name" value="P-loop_NTPase"/>
</dbReference>
<dbReference type="Pfam" id="PF04851">
    <property type="entry name" value="ResIII"/>
    <property type="match status" value="1"/>
</dbReference>
<dbReference type="OrthoDB" id="642699at2"/>